<reference evidence="8 9" key="1">
    <citation type="journal article" date="2024" name="Science">
        <title>Giant polyketide synthase enzymes in the biosynthesis of giant marine polyether toxins.</title>
        <authorList>
            <person name="Fallon T.R."/>
            <person name="Shende V.V."/>
            <person name="Wierzbicki I.H."/>
            <person name="Pendleton A.L."/>
            <person name="Watervoot N.F."/>
            <person name="Auber R.P."/>
            <person name="Gonzalez D.J."/>
            <person name="Wisecaver J.H."/>
            <person name="Moore B.S."/>
        </authorList>
    </citation>
    <scope>NUCLEOTIDE SEQUENCE [LARGE SCALE GENOMIC DNA]</scope>
    <source>
        <strain evidence="8 9">12B1</strain>
    </source>
</reference>
<organism evidence="8 9">
    <name type="scientific">Prymnesium parvum</name>
    <name type="common">Toxic golden alga</name>
    <dbReference type="NCBI Taxonomy" id="97485"/>
    <lineage>
        <taxon>Eukaryota</taxon>
        <taxon>Haptista</taxon>
        <taxon>Haptophyta</taxon>
        <taxon>Prymnesiophyceae</taxon>
        <taxon>Prymnesiales</taxon>
        <taxon>Prymnesiaceae</taxon>
        <taxon>Prymnesium</taxon>
    </lineage>
</organism>
<dbReference type="InterPro" id="IPR004670">
    <property type="entry name" value="NhaA"/>
</dbReference>
<feature type="transmembrane region" description="Helical" evidence="6">
    <location>
        <begin position="443"/>
        <end position="463"/>
    </location>
</feature>
<accession>A0AB34JGF0</accession>
<protein>
    <recommendedName>
        <fullName evidence="10">Sodium/hydrogen exchanger</fullName>
    </recommendedName>
</protein>
<keyword evidence="4 6" id="KW-1133">Transmembrane helix</keyword>
<dbReference type="Proteomes" id="UP001515480">
    <property type="component" value="Unassembled WGS sequence"/>
</dbReference>
<dbReference type="HAMAP" id="MF_01844">
    <property type="entry name" value="NhaA"/>
    <property type="match status" value="1"/>
</dbReference>
<dbReference type="PANTHER" id="PTHR30341:SF0">
    <property type="entry name" value="NA(+)_H(+) ANTIPORTER NHAA"/>
    <property type="match status" value="1"/>
</dbReference>
<feature type="transmembrane region" description="Helical" evidence="6">
    <location>
        <begin position="168"/>
        <end position="189"/>
    </location>
</feature>
<feature type="chain" id="PRO_5044222758" description="Sodium/hydrogen exchanger" evidence="7">
    <location>
        <begin position="16"/>
        <end position="473"/>
    </location>
</feature>
<keyword evidence="9" id="KW-1185">Reference proteome</keyword>
<keyword evidence="2" id="KW-1003">Cell membrane</keyword>
<dbReference type="EMBL" id="JBGBPQ010000008">
    <property type="protein sequence ID" value="KAL1520926.1"/>
    <property type="molecule type" value="Genomic_DNA"/>
</dbReference>
<feature type="transmembrane region" description="Helical" evidence="6">
    <location>
        <begin position="201"/>
        <end position="222"/>
    </location>
</feature>
<comment type="caution">
    <text evidence="8">The sequence shown here is derived from an EMBL/GenBank/DDBJ whole genome shotgun (WGS) entry which is preliminary data.</text>
</comment>
<dbReference type="GO" id="GO:0005886">
    <property type="term" value="C:plasma membrane"/>
    <property type="evidence" value="ECO:0007669"/>
    <property type="project" value="UniProtKB-SubCell"/>
</dbReference>
<dbReference type="PANTHER" id="PTHR30341">
    <property type="entry name" value="SODIUM ION/PROTON ANTIPORTER NHAA-RELATED"/>
    <property type="match status" value="1"/>
</dbReference>
<comment type="subcellular location">
    <subcellularLocation>
        <location evidence="1">Cell inner membrane</location>
        <topology evidence="1">Multi-pass membrane protein</topology>
    </subcellularLocation>
</comment>
<keyword evidence="5 6" id="KW-0472">Membrane</keyword>
<feature type="transmembrane region" description="Helical" evidence="6">
    <location>
        <begin position="286"/>
        <end position="315"/>
    </location>
</feature>
<evidence type="ECO:0000256" key="5">
    <source>
        <dbReference type="ARBA" id="ARBA00023136"/>
    </source>
</evidence>
<evidence type="ECO:0000256" key="6">
    <source>
        <dbReference type="SAM" id="Phobius"/>
    </source>
</evidence>
<evidence type="ECO:0000256" key="4">
    <source>
        <dbReference type="ARBA" id="ARBA00022989"/>
    </source>
</evidence>
<dbReference type="InterPro" id="IPR023171">
    <property type="entry name" value="Na/H_antiporter_dom_sf"/>
</dbReference>
<proteinExistence type="inferred from homology"/>
<evidence type="ECO:0000313" key="8">
    <source>
        <dbReference type="EMBL" id="KAL1520926.1"/>
    </source>
</evidence>
<name>A0AB34JGF0_PRYPA</name>
<dbReference type="Gene3D" id="1.20.1530.10">
    <property type="entry name" value="Na+/H+ antiporter like domain"/>
    <property type="match status" value="1"/>
</dbReference>
<dbReference type="AlphaFoldDB" id="A0AB34JGF0"/>
<gene>
    <name evidence="8" type="ORF">AB1Y20_022486</name>
</gene>
<feature type="transmembrane region" description="Helical" evidence="6">
    <location>
        <begin position="243"/>
        <end position="266"/>
    </location>
</feature>
<feature type="transmembrane region" description="Helical" evidence="6">
    <location>
        <begin position="374"/>
        <end position="399"/>
    </location>
</feature>
<feature type="signal peptide" evidence="7">
    <location>
        <begin position="1"/>
        <end position="15"/>
    </location>
</feature>
<feature type="transmembrane region" description="Helical" evidence="6">
    <location>
        <begin position="336"/>
        <end position="354"/>
    </location>
</feature>
<evidence type="ECO:0000256" key="3">
    <source>
        <dbReference type="ARBA" id="ARBA00022692"/>
    </source>
</evidence>
<evidence type="ECO:0000313" key="9">
    <source>
        <dbReference type="Proteomes" id="UP001515480"/>
    </source>
</evidence>
<evidence type="ECO:0000256" key="1">
    <source>
        <dbReference type="ARBA" id="ARBA00004429"/>
    </source>
</evidence>
<sequence>MHAAVFALLLPNALAFRTASFRGVGTALRPELCLLKRCALPQFSEASPKLTADETSPPVTSVPSAPLAAGAHGDVTIPGWLAKLSHLEELGFGSVTLLSATALSLSLANFGPTRTAWLAFWQLPLGPAIGGHVLSVKGWVNEGLMAVFFFLVGLEIKQELRLGSLASIRKAVLPCIAAFGGMVTPMLVYLAVQSMSACGSLAAMTVPMATDIAFAMAIFGFFRTRMPAASSAFLLTLATVDDLGAIIVLAVCFSAHVVPSFLAASAAVTGGLTLFGRQRTSNLPLFAIGGALLWFCLLSAGVNADIAGVITGLTVSTQAACDNREGVRESFAERMIAWLSPLSCFFIMPVFALANTAVSLSGGVAQASFAPAAGIGAGLLLGKPLGIFCFTVLACKLGVASLPSGMTKRHVGIAGILGGIGFTMCLLLTEVSLPVSLQTLPKLAVLVSSGIAAVVGAICMRMLPELNSKAAAA</sequence>
<feature type="transmembrane region" description="Helical" evidence="6">
    <location>
        <begin position="411"/>
        <end position="431"/>
    </location>
</feature>
<evidence type="ECO:0000256" key="7">
    <source>
        <dbReference type="SAM" id="SignalP"/>
    </source>
</evidence>
<evidence type="ECO:0008006" key="10">
    <source>
        <dbReference type="Google" id="ProtNLM"/>
    </source>
</evidence>
<dbReference type="GO" id="GO:0015385">
    <property type="term" value="F:sodium:proton antiporter activity"/>
    <property type="evidence" value="ECO:0007669"/>
    <property type="project" value="TreeGrafter"/>
</dbReference>
<keyword evidence="3 6" id="KW-0812">Transmembrane</keyword>
<dbReference type="NCBIfam" id="TIGR00773">
    <property type="entry name" value="NhaA"/>
    <property type="match status" value="1"/>
</dbReference>
<dbReference type="Pfam" id="PF06965">
    <property type="entry name" value="Na_H_antiport_1"/>
    <property type="match status" value="1"/>
</dbReference>
<feature type="transmembrane region" description="Helical" evidence="6">
    <location>
        <begin position="139"/>
        <end position="156"/>
    </location>
</feature>
<dbReference type="GO" id="GO:0006885">
    <property type="term" value="P:regulation of pH"/>
    <property type="evidence" value="ECO:0007669"/>
    <property type="project" value="InterPro"/>
</dbReference>
<keyword evidence="7" id="KW-0732">Signal</keyword>
<evidence type="ECO:0000256" key="2">
    <source>
        <dbReference type="ARBA" id="ARBA00022475"/>
    </source>
</evidence>